<dbReference type="Proteomes" id="UP001161247">
    <property type="component" value="Chromosome 8"/>
</dbReference>
<name>A0AAV1E5Z1_OLDCO</name>
<evidence type="ECO:0000256" key="1">
    <source>
        <dbReference type="SAM" id="MobiDB-lite"/>
    </source>
</evidence>
<keyword evidence="3" id="KW-1185">Reference proteome</keyword>
<feature type="region of interest" description="Disordered" evidence="1">
    <location>
        <begin position="130"/>
        <end position="194"/>
    </location>
</feature>
<accession>A0AAV1E5Z1</accession>
<organism evidence="2 3">
    <name type="scientific">Oldenlandia corymbosa var. corymbosa</name>
    <dbReference type="NCBI Taxonomy" id="529605"/>
    <lineage>
        <taxon>Eukaryota</taxon>
        <taxon>Viridiplantae</taxon>
        <taxon>Streptophyta</taxon>
        <taxon>Embryophyta</taxon>
        <taxon>Tracheophyta</taxon>
        <taxon>Spermatophyta</taxon>
        <taxon>Magnoliopsida</taxon>
        <taxon>eudicotyledons</taxon>
        <taxon>Gunneridae</taxon>
        <taxon>Pentapetalae</taxon>
        <taxon>asterids</taxon>
        <taxon>lamiids</taxon>
        <taxon>Gentianales</taxon>
        <taxon>Rubiaceae</taxon>
        <taxon>Rubioideae</taxon>
        <taxon>Spermacoceae</taxon>
        <taxon>Hedyotis-Oldenlandia complex</taxon>
        <taxon>Oldenlandia</taxon>
    </lineage>
</organism>
<reference evidence="2" key="1">
    <citation type="submission" date="2023-03" db="EMBL/GenBank/DDBJ databases">
        <authorList>
            <person name="Julca I."/>
        </authorList>
    </citation>
    <scope>NUCLEOTIDE SEQUENCE</scope>
</reference>
<dbReference type="EMBL" id="OX459125">
    <property type="protein sequence ID" value="CAI9115640.1"/>
    <property type="molecule type" value="Genomic_DNA"/>
</dbReference>
<proteinExistence type="predicted"/>
<sequence length="220" mass="24503">MARQAKGKQVAVKLPEKVVRVFEIERGEFSGSKSEAVVEPRSPMNDKARVTKSLSVRANSVLENHSNLRIVASGSGLGKGDLELTKPDPQWSRFNSDKLRPAPTKLDFVDSKLVDDKNIETILKEDIGAEVESEKHQWQKAKEVKQAKRDSTVSTKQPEEVKDKQTEAVKDKQVDGAKLSKKVEQSIGSTSYGQNPVRNYRLWVEKEKQGGGTQVAIPHE</sequence>
<dbReference type="AlphaFoldDB" id="A0AAV1E5Z1"/>
<evidence type="ECO:0000313" key="3">
    <source>
        <dbReference type="Proteomes" id="UP001161247"/>
    </source>
</evidence>
<protein>
    <submittedName>
        <fullName evidence="2">OLC1v1016604C1</fullName>
    </submittedName>
</protein>
<feature type="compositionally biased region" description="Basic and acidic residues" evidence="1">
    <location>
        <begin position="130"/>
        <end position="175"/>
    </location>
</feature>
<evidence type="ECO:0000313" key="2">
    <source>
        <dbReference type="EMBL" id="CAI9115640.1"/>
    </source>
</evidence>
<gene>
    <name evidence="2" type="ORF">OLC1_LOCUS22125</name>
</gene>